<feature type="region of interest" description="Disordered" evidence="1">
    <location>
        <begin position="1"/>
        <end position="88"/>
    </location>
</feature>
<sequence>MDRSSLPTTSKAPRPTTASTTQRHVRPSVSSSSAFGPPPSLVPGHPPSVSGQLPSVPGRSSSAVASSSSVPGRSSSVAGPSSSAPAQDHDSLLSLAIAEVQGMSLRESSSQVGYRQMFHPQDMDPSQPDIARRPSRRPTPQELILEYSRGNFETRDISSAYDDASQDRSLPPAERMSLRIAQSLTIAANADRTFSIDQLATRDLVMVDAFLRHSFYNIIRDAIVEETAMLTEADLDYPRGEQYPIYLLIQAFKGLHAANKKLQLLTNDLAKHPEYWRAADKLTQLFDEYLTLYYNVQNHRNTLMDLIVPQVLNPIEDTRRFVDILSYYSITLADIKLLCTTASAVTATTALNLKRINSAIARLHGIDISQSSVQAPEIEEIATVRDTASSPVDLSSSVTTSTQTTFKSSAASTQTGETSRKPRLARTLSQIWRTSASPTPVPSTSARTPSPEYSARSSSPRRSPHHHRAPVRLEEHHRQLSPESSGSRQYVPEHRRQPSPGPPGSRQYVPEHRRQPSPSFSESRQYVPQHRRSPSPSSSGSRRFVLARRRQPSPSPSGTRQSVPADRSHIRCCFCRQNHYSADCNVVTELTDRALRAVNEGRCLICLYLHSPGFCRRDAECRFCGSKKHHPAVCPRSLYVERDFDMDYNAFFKDMYDLYLDYYRRNTRD</sequence>
<accession>A0A7I4XZK9</accession>
<feature type="compositionally biased region" description="Basic and acidic residues" evidence="1">
    <location>
        <begin position="471"/>
        <end position="480"/>
    </location>
</feature>
<feature type="region of interest" description="Disordered" evidence="1">
    <location>
        <begin position="118"/>
        <end position="138"/>
    </location>
</feature>
<feature type="compositionally biased region" description="Low complexity" evidence="1">
    <location>
        <begin position="534"/>
        <end position="543"/>
    </location>
</feature>
<feature type="compositionally biased region" description="Pro residues" evidence="1">
    <location>
        <begin position="36"/>
        <end position="46"/>
    </location>
</feature>
<feature type="compositionally biased region" description="Low complexity" evidence="1">
    <location>
        <begin position="387"/>
        <end position="415"/>
    </location>
</feature>
<name>A0A7I4XZK9_HAECO</name>
<evidence type="ECO:0000313" key="3">
    <source>
        <dbReference type="WBParaSite" id="HCON_00033270-00001"/>
    </source>
</evidence>
<reference evidence="3" key="1">
    <citation type="submission" date="2020-12" db="UniProtKB">
        <authorList>
            <consortium name="WormBaseParasite"/>
        </authorList>
    </citation>
    <scope>IDENTIFICATION</scope>
    <source>
        <strain evidence="3">MHco3</strain>
    </source>
</reference>
<keyword evidence="2" id="KW-1185">Reference proteome</keyword>
<evidence type="ECO:0000256" key="1">
    <source>
        <dbReference type="SAM" id="MobiDB-lite"/>
    </source>
</evidence>
<protein>
    <submittedName>
        <fullName evidence="3">Zinc finger domain containing protein</fullName>
    </submittedName>
</protein>
<dbReference type="WBParaSite" id="HCON_00033270-00001">
    <property type="protein sequence ID" value="HCON_00033270-00001"/>
    <property type="gene ID" value="HCON_00033270"/>
</dbReference>
<dbReference type="AlphaFoldDB" id="A0A7I4XZK9"/>
<feature type="region of interest" description="Disordered" evidence="1">
    <location>
        <begin position="384"/>
        <end position="564"/>
    </location>
</feature>
<feature type="compositionally biased region" description="Low complexity" evidence="1">
    <location>
        <begin position="47"/>
        <end position="86"/>
    </location>
</feature>
<feature type="compositionally biased region" description="Polar residues" evidence="1">
    <location>
        <begin position="1"/>
        <end position="34"/>
    </location>
</feature>
<proteinExistence type="predicted"/>
<organism evidence="2 3">
    <name type="scientific">Haemonchus contortus</name>
    <name type="common">Barber pole worm</name>
    <dbReference type="NCBI Taxonomy" id="6289"/>
    <lineage>
        <taxon>Eukaryota</taxon>
        <taxon>Metazoa</taxon>
        <taxon>Ecdysozoa</taxon>
        <taxon>Nematoda</taxon>
        <taxon>Chromadorea</taxon>
        <taxon>Rhabditida</taxon>
        <taxon>Rhabditina</taxon>
        <taxon>Rhabditomorpha</taxon>
        <taxon>Strongyloidea</taxon>
        <taxon>Trichostrongylidae</taxon>
        <taxon>Haemonchus</taxon>
    </lineage>
</organism>
<feature type="compositionally biased region" description="Low complexity" evidence="1">
    <location>
        <begin position="433"/>
        <end position="461"/>
    </location>
</feature>
<evidence type="ECO:0000313" key="2">
    <source>
        <dbReference type="Proteomes" id="UP000025227"/>
    </source>
</evidence>
<dbReference type="Proteomes" id="UP000025227">
    <property type="component" value="Unplaced"/>
</dbReference>
<feature type="compositionally biased region" description="Polar residues" evidence="1">
    <location>
        <begin position="516"/>
        <end position="526"/>
    </location>
</feature>
<dbReference type="OrthoDB" id="5905182at2759"/>